<dbReference type="InterPro" id="IPR036259">
    <property type="entry name" value="MFS_trans_sf"/>
</dbReference>
<keyword evidence="8" id="KW-1185">Reference proteome</keyword>
<feature type="transmembrane region" description="Helical" evidence="5">
    <location>
        <begin position="157"/>
        <end position="178"/>
    </location>
</feature>
<dbReference type="CDD" id="cd17321">
    <property type="entry name" value="MFS_MMR_MDR_like"/>
    <property type="match status" value="1"/>
</dbReference>
<evidence type="ECO:0000256" key="3">
    <source>
        <dbReference type="ARBA" id="ARBA00022989"/>
    </source>
</evidence>
<sequence length="544" mass="57830">MHGASSDFFIGPAYRPVPPHLVSSASFRPVSRAAYRTAAKPQNVPGRRYAGAVSTTSTTQSNRWPAFIVTIAVAVTTILDLVKVNVTIAPMEETLGLTSSQAQLIVAGYVLAFGILLVPSGRLGDIWNRKAMFIIGLVVFASASLYCALAPDATQLVIARLIQGVAAGILMPQVIGLIQNLFQGQERGQAFGIFGASIGIGTAFGPTIGGLFIGGLGAELGWRWTFGMNVPLALIILPFAIWLIPGKQKHQASKDLDLIGTLLMAGTVLFVMLPFVLTSGGEEDDPARWWFLLVAAVLGVAFVWWERRYVAAGKSPVIDFGLFRWPSYRNGVLITTLMFGMMPPLFFVLTLYQQQGLGHAAVVVGMVTIPFAFTSAISAAVSGRYTFQHATTLVLSGLVVFWIAILGIVLVVLFVGPADTPMWLAIVLGFGGIGQGLVMSANQMRAMKHVPLESAGVGGSFMQVGQRLGNAMGIAIATSIFFSIVASLPLVGGVPDPTDPNTIATYRDAASAAITFVIALGVVAIALAFMDWRIDQREKREGTA</sequence>
<dbReference type="PANTHER" id="PTHR42718:SF39">
    <property type="entry name" value="ACTINORHODIN TRANSPORTER-RELATED"/>
    <property type="match status" value="1"/>
</dbReference>
<dbReference type="InterPro" id="IPR020846">
    <property type="entry name" value="MFS_dom"/>
</dbReference>
<name>A0ABT7C3W5_9MICO</name>
<reference evidence="7" key="1">
    <citation type="submission" date="2018-03" db="EMBL/GenBank/DDBJ databases">
        <authorList>
            <person name="Nunes O.C."/>
            <person name="Lopes A.R."/>
            <person name="Froufe H."/>
            <person name="Munoz-Merida A."/>
            <person name="Barroso C."/>
            <person name="Egas C."/>
        </authorList>
    </citation>
    <scope>NUCLEOTIDE SEQUENCE</scope>
    <source>
        <strain evidence="7">ON4</strain>
    </source>
</reference>
<feature type="transmembrane region" description="Helical" evidence="5">
    <location>
        <begin position="102"/>
        <end position="119"/>
    </location>
</feature>
<feature type="transmembrane region" description="Helical" evidence="5">
    <location>
        <begin position="131"/>
        <end position="151"/>
    </location>
</feature>
<accession>A0ABT7C3W5</accession>
<feature type="transmembrane region" description="Helical" evidence="5">
    <location>
        <begin position="190"/>
        <end position="214"/>
    </location>
</feature>
<proteinExistence type="predicted"/>
<feature type="transmembrane region" description="Helical" evidence="5">
    <location>
        <begin position="393"/>
        <end position="416"/>
    </location>
</feature>
<evidence type="ECO:0000256" key="4">
    <source>
        <dbReference type="ARBA" id="ARBA00023136"/>
    </source>
</evidence>
<feature type="transmembrane region" description="Helical" evidence="5">
    <location>
        <begin position="471"/>
        <end position="490"/>
    </location>
</feature>
<evidence type="ECO:0000313" key="7">
    <source>
        <dbReference type="EMBL" id="MDJ1369937.1"/>
    </source>
</evidence>
<keyword evidence="3 5" id="KW-1133">Transmembrane helix</keyword>
<dbReference type="SUPFAM" id="SSF103473">
    <property type="entry name" value="MFS general substrate transporter"/>
    <property type="match status" value="1"/>
</dbReference>
<dbReference type="PROSITE" id="PS50850">
    <property type="entry name" value="MFS"/>
    <property type="match status" value="1"/>
</dbReference>
<comment type="caution">
    <text evidence="7">The sequence shown here is derived from an EMBL/GenBank/DDBJ whole genome shotgun (WGS) entry which is preliminary data.</text>
</comment>
<evidence type="ECO:0000259" key="6">
    <source>
        <dbReference type="PROSITE" id="PS50850"/>
    </source>
</evidence>
<gene>
    <name evidence="7" type="ORF">C7K25_00880</name>
</gene>
<evidence type="ECO:0000256" key="1">
    <source>
        <dbReference type="ARBA" id="ARBA00004651"/>
    </source>
</evidence>
<evidence type="ECO:0000256" key="5">
    <source>
        <dbReference type="SAM" id="Phobius"/>
    </source>
</evidence>
<dbReference type="Proteomes" id="UP001170379">
    <property type="component" value="Unassembled WGS sequence"/>
</dbReference>
<feature type="domain" description="Major facilitator superfamily (MFS) profile" evidence="6">
    <location>
        <begin position="66"/>
        <end position="538"/>
    </location>
</feature>
<feature type="transmembrane region" description="Helical" evidence="5">
    <location>
        <begin position="422"/>
        <end position="441"/>
    </location>
</feature>
<comment type="subcellular location">
    <subcellularLocation>
        <location evidence="1">Cell membrane</location>
        <topology evidence="1">Multi-pass membrane protein</topology>
    </subcellularLocation>
</comment>
<feature type="transmembrane region" description="Helical" evidence="5">
    <location>
        <begin position="289"/>
        <end position="305"/>
    </location>
</feature>
<dbReference type="Gene3D" id="1.20.1250.20">
    <property type="entry name" value="MFS general substrate transporter like domains"/>
    <property type="match status" value="1"/>
</dbReference>
<protein>
    <submittedName>
        <fullName evidence="7">MFS transporter</fullName>
    </submittedName>
</protein>
<evidence type="ECO:0000313" key="8">
    <source>
        <dbReference type="Proteomes" id="UP001170379"/>
    </source>
</evidence>
<feature type="transmembrane region" description="Helical" evidence="5">
    <location>
        <begin position="256"/>
        <end position="277"/>
    </location>
</feature>
<organism evidence="7 8">
    <name type="scientific">Gulosibacter molinativorax</name>
    <dbReference type="NCBI Taxonomy" id="256821"/>
    <lineage>
        <taxon>Bacteria</taxon>
        <taxon>Bacillati</taxon>
        <taxon>Actinomycetota</taxon>
        <taxon>Actinomycetes</taxon>
        <taxon>Micrococcales</taxon>
        <taxon>Microbacteriaceae</taxon>
        <taxon>Gulosibacter</taxon>
    </lineage>
</organism>
<dbReference type="PRINTS" id="PR01036">
    <property type="entry name" value="TCRTETB"/>
</dbReference>
<keyword evidence="4 5" id="KW-0472">Membrane</keyword>
<evidence type="ECO:0000256" key="2">
    <source>
        <dbReference type="ARBA" id="ARBA00022692"/>
    </source>
</evidence>
<feature type="transmembrane region" description="Helical" evidence="5">
    <location>
        <begin position="358"/>
        <end position="381"/>
    </location>
</feature>
<feature type="transmembrane region" description="Helical" evidence="5">
    <location>
        <begin position="226"/>
        <end position="244"/>
    </location>
</feature>
<keyword evidence="2 5" id="KW-0812">Transmembrane</keyword>
<dbReference type="InterPro" id="IPR011701">
    <property type="entry name" value="MFS"/>
</dbReference>
<dbReference type="EMBL" id="PXVD01000001">
    <property type="protein sequence ID" value="MDJ1369937.1"/>
    <property type="molecule type" value="Genomic_DNA"/>
</dbReference>
<dbReference type="Gene3D" id="1.20.1720.10">
    <property type="entry name" value="Multidrug resistance protein D"/>
    <property type="match status" value="1"/>
</dbReference>
<reference evidence="7" key="2">
    <citation type="journal article" date="2022" name="Sci. Rep.">
        <title>In silico prediction of the enzymes involved in the degradation of the herbicide molinate by Gulosibacter molinativorax ON4T.</title>
        <authorList>
            <person name="Lopes A.R."/>
            <person name="Bunin E."/>
            <person name="Viana A.T."/>
            <person name="Froufe H."/>
            <person name="Munoz-Merida A."/>
            <person name="Pinho D."/>
            <person name="Figueiredo J."/>
            <person name="Barroso C."/>
            <person name="Vaz-Moreira I."/>
            <person name="Bellanger X."/>
            <person name="Egas C."/>
            <person name="Nunes O.C."/>
        </authorList>
    </citation>
    <scope>NUCLEOTIDE SEQUENCE</scope>
    <source>
        <strain evidence="7">ON4</strain>
    </source>
</reference>
<dbReference type="PANTHER" id="PTHR42718">
    <property type="entry name" value="MAJOR FACILITATOR SUPERFAMILY MULTIDRUG TRANSPORTER MFSC"/>
    <property type="match status" value="1"/>
</dbReference>
<feature type="transmembrane region" description="Helical" evidence="5">
    <location>
        <begin position="64"/>
        <end position="82"/>
    </location>
</feature>
<dbReference type="Pfam" id="PF07690">
    <property type="entry name" value="MFS_1"/>
    <property type="match status" value="1"/>
</dbReference>
<feature type="transmembrane region" description="Helical" evidence="5">
    <location>
        <begin position="332"/>
        <end position="352"/>
    </location>
</feature>
<feature type="transmembrane region" description="Helical" evidence="5">
    <location>
        <begin position="510"/>
        <end position="530"/>
    </location>
</feature>